<dbReference type="Proteomes" id="UP000243015">
    <property type="component" value="Unassembled WGS sequence"/>
</dbReference>
<organism evidence="1 2">
    <name type="scientific">Trichophyton rubrum</name>
    <name type="common">Athlete's foot fungus</name>
    <name type="synonym">Epidermophyton rubrum</name>
    <dbReference type="NCBI Taxonomy" id="5551"/>
    <lineage>
        <taxon>Eukaryota</taxon>
        <taxon>Fungi</taxon>
        <taxon>Dikarya</taxon>
        <taxon>Ascomycota</taxon>
        <taxon>Pezizomycotina</taxon>
        <taxon>Eurotiomycetes</taxon>
        <taxon>Eurotiomycetidae</taxon>
        <taxon>Onygenales</taxon>
        <taxon>Arthrodermataceae</taxon>
        <taxon>Trichophyton</taxon>
    </lineage>
</organism>
<dbReference type="EMBL" id="LHPM01000013">
    <property type="protein sequence ID" value="OAL65443.1"/>
    <property type="molecule type" value="Genomic_DNA"/>
</dbReference>
<proteinExistence type="predicted"/>
<evidence type="ECO:0000313" key="2">
    <source>
        <dbReference type="Proteomes" id="UP000243015"/>
    </source>
</evidence>
<dbReference type="VEuPathDB" id="FungiDB:TERG_02600"/>
<protein>
    <submittedName>
        <fullName evidence="1">Uncharacterized protein</fullName>
    </submittedName>
</protein>
<dbReference type="AlphaFoldDB" id="A0A178F1B2"/>
<evidence type="ECO:0000313" key="1">
    <source>
        <dbReference type="EMBL" id="OAL65443.1"/>
    </source>
</evidence>
<name>A0A178F1B2_TRIRU</name>
<sequence>MSTYYDDDFDDYYHEGIDNIPHMMDQGFYVDVSDDDYTMVLPRPKQKVPRQRFQRPRYMKRVTHMSRTPTKLITGQAMATMPSGGPDTEITIVADDQVTVGAEVLAVTKFTTITITTVPNTRALGPMVI</sequence>
<comment type="caution">
    <text evidence="1">The sequence shown here is derived from an EMBL/GenBank/DDBJ whole genome shotgun (WGS) entry which is preliminary data.</text>
</comment>
<gene>
    <name evidence="1" type="ORF">A7C99_2539</name>
</gene>
<accession>A0A178F1B2</accession>
<reference evidence="1 2" key="1">
    <citation type="submission" date="2016-05" db="EMBL/GenBank/DDBJ databases">
        <title>Genome sequencing of Trichophyton rubrum CMCC(F)T1i isolated from hair.</title>
        <authorList>
            <person name="Zhan P."/>
            <person name="Tao Y."/>
            <person name="Liu W."/>
        </authorList>
    </citation>
    <scope>NUCLEOTIDE SEQUENCE [LARGE SCALE GENOMIC DNA]</scope>
    <source>
        <strain evidence="2">CMCC(F)T1i</strain>
    </source>
</reference>